<feature type="compositionally biased region" description="Low complexity" evidence="1">
    <location>
        <begin position="1"/>
        <end position="29"/>
    </location>
</feature>
<sequence length="518" mass="53529">MSASSAAADETTAADQPHPHGLAAGTAARRAGKGKEGNHPPWPRPRHAEAVLGKVVRADGGAAAPVSVLVQAEGEQEKTARMTYREVWVQHAGRGRSAWAVVAVSAGVDDALGYTAEELMGRRIGTRVVEGGEGYCSTDIRDVVQRHLRHTGERDTRGPADFSDAAGGAKHATSETQMMMPRTATAMTLSHLLKRGVQEERGLQAFGSGDQGAQGLTVNLQRASCRGKCTVHSDTAYIPPIPHDPTKTNNRTKSAWTTRPTSTPPTCYVTTTMDIPCLPPPTTPCSVPLRSRGGLGMRNLLPATPGIAQFPPAPTRVPALRRPPVTTGTSRDTTGIFQRSLLRLSPRLTNLLLGSRTKRLQQHASAGGYYGNTDSRFARGDDGRDTSGAGDDKASRESFASAFPEAEQQRKGVGVGVVLPRGGLSLPPPPCGATATATSAASFGPRLAHPRSASASMRASGASAGAGGDAQQDSGGVGWLDLLSAGTPGTTVPSGSEGTALPSPRSGSADTPASGAAA</sequence>
<keyword evidence="3" id="KW-1185">Reference proteome</keyword>
<organism evidence="2 3">
    <name type="scientific">Lyophyllum shimeji</name>
    <name type="common">Hon-shimeji</name>
    <name type="synonym">Tricholoma shimeji</name>
    <dbReference type="NCBI Taxonomy" id="47721"/>
    <lineage>
        <taxon>Eukaryota</taxon>
        <taxon>Fungi</taxon>
        <taxon>Dikarya</taxon>
        <taxon>Basidiomycota</taxon>
        <taxon>Agaricomycotina</taxon>
        <taxon>Agaricomycetes</taxon>
        <taxon>Agaricomycetidae</taxon>
        <taxon>Agaricales</taxon>
        <taxon>Tricholomatineae</taxon>
        <taxon>Lyophyllaceae</taxon>
        <taxon>Lyophyllum</taxon>
    </lineage>
</organism>
<name>A0A9P3UNV2_LYOSH</name>
<comment type="caution">
    <text evidence="2">The sequence shown here is derived from an EMBL/GenBank/DDBJ whole genome shotgun (WGS) entry which is preliminary data.</text>
</comment>
<feature type="region of interest" description="Disordered" evidence="1">
    <location>
        <begin position="150"/>
        <end position="173"/>
    </location>
</feature>
<feature type="region of interest" description="Disordered" evidence="1">
    <location>
        <begin position="362"/>
        <end position="411"/>
    </location>
</feature>
<feature type="region of interest" description="Disordered" evidence="1">
    <location>
        <begin position="1"/>
        <end position="46"/>
    </location>
</feature>
<reference evidence="2" key="1">
    <citation type="submission" date="2022-07" db="EMBL/GenBank/DDBJ databases">
        <title>The genome of Lyophyllum shimeji provides insight into the initial evolution of ectomycorrhizal fungal genome.</title>
        <authorList>
            <person name="Kobayashi Y."/>
            <person name="Shibata T."/>
            <person name="Hirakawa H."/>
            <person name="Shigenobu S."/>
            <person name="Nishiyama T."/>
            <person name="Yamada A."/>
            <person name="Hasebe M."/>
            <person name="Kawaguchi M."/>
        </authorList>
    </citation>
    <scope>NUCLEOTIDE SEQUENCE</scope>
    <source>
        <strain evidence="2">AT787</strain>
    </source>
</reference>
<gene>
    <name evidence="2" type="ORF">LshimejAT787_1100240</name>
</gene>
<feature type="compositionally biased region" description="Polar residues" evidence="1">
    <location>
        <begin position="247"/>
        <end position="259"/>
    </location>
</feature>
<feature type="region of interest" description="Disordered" evidence="1">
    <location>
        <begin position="429"/>
        <end position="518"/>
    </location>
</feature>
<feature type="compositionally biased region" description="Low complexity" evidence="1">
    <location>
        <begin position="451"/>
        <end position="474"/>
    </location>
</feature>
<evidence type="ECO:0008006" key="4">
    <source>
        <dbReference type="Google" id="ProtNLM"/>
    </source>
</evidence>
<dbReference type="Proteomes" id="UP001063166">
    <property type="component" value="Unassembled WGS sequence"/>
</dbReference>
<protein>
    <recommendedName>
        <fullName evidence="4">PAS domain-containing protein</fullName>
    </recommendedName>
</protein>
<evidence type="ECO:0000256" key="1">
    <source>
        <dbReference type="SAM" id="MobiDB-lite"/>
    </source>
</evidence>
<feature type="compositionally biased region" description="Basic and acidic residues" evidence="1">
    <location>
        <begin position="376"/>
        <end position="396"/>
    </location>
</feature>
<evidence type="ECO:0000313" key="2">
    <source>
        <dbReference type="EMBL" id="GLB42009.1"/>
    </source>
</evidence>
<dbReference type="AlphaFoldDB" id="A0A9P3UNV2"/>
<feature type="region of interest" description="Disordered" evidence="1">
    <location>
        <begin position="240"/>
        <end position="262"/>
    </location>
</feature>
<feature type="compositionally biased region" description="Low complexity" evidence="1">
    <location>
        <begin position="433"/>
        <end position="442"/>
    </location>
</feature>
<evidence type="ECO:0000313" key="3">
    <source>
        <dbReference type="Proteomes" id="UP001063166"/>
    </source>
</evidence>
<feature type="compositionally biased region" description="Polar residues" evidence="1">
    <location>
        <begin position="487"/>
        <end position="497"/>
    </location>
</feature>
<proteinExistence type="predicted"/>
<accession>A0A9P3UNV2</accession>
<dbReference type="EMBL" id="BRPK01000011">
    <property type="protein sequence ID" value="GLB42009.1"/>
    <property type="molecule type" value="Genomic_DNA"/>
</dbReference>
<feature type="region of interest" description="Disordered" evidence="1">
    <location>
        <begin position="308"/>
        <end position="332"/>
    </location>
</feature>